<protein>
    <recommendedName>
        <fullName evidence="3">SF3 helicase domain-containing protein</fullName>
    </recommendedName>
</protein>
<evidence type="ECO:0000313" key="6">
    <source>
        <dbReference type="Proteomes" id="UP000001555"/>
    </source>
</evidence>
<evidence type="ECO:0000313" key="4">
    <source>
        <dbReference type="EMBL" id="EEC02867.1"/>
    </source>
</evidence>
<dbReference type="PaxDb" id="6945-B7P8E5"/>
<dbReference type="EMBL" id="DS656812">
    <property type="protein sequence ID" value="EEC02867.1"/>
    <property type="molecule type" value="Genomic_DNA"/>
</dbReference>
<dbReference type="AlphaFoldDB" id="B7P8E5"/>
<dbReference type="OrthoDB" id="6628636at2759"/>
<dbReference type="SUPFAM" id="SSF52540">
    <property type="entry name" value="P-loop containing nucleoside triphosphate hydrolases"/>
    <property type="match status" value="1"/>
</dbReference>
<feature type="domain" description="SF3 helicase" evidence="3">
    <location>
        <begin position="20"/>
        <end position="190"/>
    </location>
</feature>
<dbReference type="InterPro" id="IPR027417">
    <property type="entry name" value="P-loop_NTPase"/>
</dbReference>
<dbReference type="Proteomes" id="UP000001555">
    <property type="component" value="Unassembled WGS sequence"/>
</dbReference>
<keyword evidence="1" id="KW-0547">Nucleotide-binding</keyword>
<reference evidence="5" key="2">
    <citation type="submission" date="2020-05" db="UniProtKB">
        <authorList>
            <consortium name="EnsemblMetazoa"/>
        </authorList>
    </citation>
    <scope>IDENTIFICATION</scope>
    <source>
        <strain evidence="5">wikel</strain>
    </source>
</reference>
<dbReference type="InterPro" id="IPR001257">
    <property type="entry name" value="Parvovirus_NS1_helicase"/>
</dbReference>
<proteinExistence type="predicted"/>
<dbReference type="VEuPathDB" id="VectorBase:ISCW002201"/>
<dbReference type="InterPro" id="IPR014015">
    <property type="entry name" value="Helicase_SF3_DNA-vir"/>
</dbReference>
<dbReference type="VEuPathDB" id="VectorBase:ISCI002201"/>
<dbReference type="VEuPathDB" id="VectorBase:ISCP_013461"/>
<sequence>MDVSASYDAMVRLLEYQLGEEVQEFVHDLYNLLERRVPKKNCMEVVSPPSAGKNFFFDAVVSFYINRGNIHNFNRYSNFPLQDAVGKRVLIWNEPNCESAAYETIKKIFGGDVDNVAVKYSPDMIVTRTPVIVLSNNETFPRDEAFNHRMFRYKWRSCPALKQYDKKIHPLALISLFDNYLDDQEYKLQRNLK</sequence>
<evidence type="ECO:0000256" key="2">
    <source>
        <dbReference type="ARBA" id="ARBA00022840"/>
    </source>
</evidence>
<keyword evidence="2" id="KW-0067">ATP-binding</keyword>
<evidence type="ECO:0000313" key="5">
    <source>
        <dbReference type="EnsemblMetazoa" id="ISCW002201-PA"/>
    </source>
</evidence>
<dbReference type="HOGENOM" id="CLU_1410259_0_0_1"/>
<dbReference type="Pfam" id="PF01057">
    <property type="entry name" value="Parvo_NS1"/>
    <property type="match status" value="1"/>
</dbReference>
<keyword evidence="6" id="KW-1185">Reference proteome</keyword>
<gene>
    <name evidence="4" type="ORF">IscW_ISCW002201</name>
</gene>
<accession>B7P8E5</accession>
<dbReference type="Gene3D" id="3.40.50.300">
    <property type="entry name" value="P-loop containing nucleotide triphosphate hydrolases"/>
    <property type="match status" value="1"/>
</dbReference>
<dbReference type="EMBL" id="ABJB011039941">
    <property type="status" value="NOT_ANNOTATED_CDS"/>
    <property type="molecule type" value="Genomic_DNA"/>
</dbReference>
<organism>
    <name type="scientific">Ixodes scapularis</name>
    <name type="common">Black-legged tick</name>
    <name type="synonym">Deer tick</name>
    <dbReference type="NCBI Taxonomy" id="6945"/>
    <lineage>
        <taxon>Eukaryota</taxon>
        <taxon>Metazoa</taxon>
        <taxon>Ecdysozoa</taxon>
        <taxon>Arthropoda</taxon>
        <taxon>Chelicerata</taxon>
        <taxon>Arachnida</taxon>
        <taxon>Acari</taxon>
        <taxon>Parasitiformes</taxon>
        <taxon>Ixodida</taxon>
        <taxon>Ixodoidea</taxon>
        <taxon>Ixodidae</taxon>
        <taxon>Ixodinae</taxon>
        <taxon>Ixodes</taxon>
    </lineage>
</organism>
<dbReference type="PROSITE" id="PS51206">
    <property type="entry name" value="SF3_HELICASE_1"/>
    <property type="match status" value="1"/>
</dbReference>
<dbReference type="GO" id="GO:0005524">
    <property type="term" value="F:ATP binding"/>
    <property type="evidence" value="ECO:0007669"/>
    <property type="project" value="UniProtKB-KW"/>
</dbReference>
<evidence type="ECO:0000256" key="1">
    <source>
        <dbReference type="ARBA" id="ARBA00022741"/>
    </source>
</evidence>
<name>B7P8E5_IXOSC</name>
<dbReference type="GO" id="GO:0019079">
    <property type="term" value="P:viral genome replication"/>
    <property type="evidence" value="ECO:0007669"/>
    <property type="project" value="InterPro"/>
</dbReference>
<dbReference type="InParanoid" id="B7P8E5"/>
<reference evidence="4 6" key="1">
    <citation type="submission" date="2008-03" db="EMBL/GenBank/DDBJ databases">
        <title>Annotation of Ixodes scapularis.</title>
        <authorList>
            <consortium name="Ixodes scapularis Genome Project Consortium"/>
            <person name="Caler E."/>
            <person name="Hannick L.I."/>
            <person name="Bidwell S."/>
            <person name="Joardar V."/>
            <person name="Thiagarajan M."/>
            <person name="Amedeo P."/>
            <person name="Galinsky K.J."/>
            <person name="Schobel S."/>
            <person name="Inman J."/>
            <person name="Hostetler J."/>
            <person name="Miller J."/>
            <person name="Hammond M."/>
            <person name="Megy K."/>
            <person name="Lawson D."/>
            <person name="Kodira C."/>
            <person name="Sutton G."/>
            <person name="Meyer J."/>
            <person name="Hill C.A."/>
            <person name="Birren B."/>
            <person name="Nene V."/>
            <person name="Collins F."/>
            <person name="Alarcon-Chaidez F."/>
            <person name="Wikel S."/>
            <person name="Strausberg R."/>
        </authorList>
    </citation>
    <scope>NUCLEOTIDE SEQUENCE [LARGE SCALE GENOMIC DNA]</scope>
    <source>
        <strain evidence="6">Wikel</strain>
        <strain evidence="4">Wikel colony</strain>
    </source>
</reference>
<dbReference type="EnsemblMetazoa" id="ISCW002201-RA">
    <property type="protein sequence ID" value="ISCW002201-PA"/>
    <property type="gene ID" value="ISCW002201"/>
</dbReference>
<evidence type="ECO:0000259" key="3">
    <source>
        <dbReference type="PROSITE" id="PS51206"/>
    </source>
</evidence>